<dbReference type="GO" id="GO:0005874">
    <property type="term" value="C:microtubule"/>
    <property type="evidence" value="ECO:0007669"/>
    <property type="project" value="UniProtKB-KW"/>
</dbReference>
<accession>A0ABD1QQ95</accession>
<gene>
    <name evidence="11" type="ORF">Fot_47398</name>
</gene>
<feature type="domain" description="Kinesin motor" evidence="10">
    <location>
        <begin position="1"/>
        <end position="295"/>
    </location>
</feature>
<evidence type="ECO:0000256" key="1">
    <source>
        <dbReference type="ARBA" id="ARBA00022701"/>
    </source>
</evidence>
<dbReference type="GO" id="GO:0003774">
    <property type="term" value="F:cytoskeletal motor activity"/>
    <property type="evidence" value="ECO:0007669"/>
    <property type="project" value="UniProtKB-UniRule"/>
</dbReference>
<name>A0ABD1QQ95_9LAMI</name>
<dbReference type="InterPro" id="IPR027640">
    <property type="entry name" value="Kinesin-like_fam"/>
</dbReference>
<dbReference type="InterPro" id="IPR001752">
    <property type="entry name" value="Kinesin_motor_dom"/>
</dbReference>
<dbReference type="AlphaFoldDB" id="A0ABD1QQ95"/>
<comment type="caution">
    <text evidence="11">The sequence shown here is derived from an EMBL/GenBank/DDBJ whole genome shotgun (WGS) entry which is preliminary data.</text>
</comment>
<dbReference type="PROSITE" id="PS00411">
    <property type="entry name" value="KINESIN_MOTOR_1"/>
    <property type="match status" value="1"/>
</dbReference>
<feature type="binding site" evidence="7">
    <location>
        <begin position="50"/>
        <end position="57"/>
    </location>
    <ligand>
        <name>ATP</name>
        <dbReference type="ChEBI" id="CHEBI:30616"/>
    </ligand>
</feature>
<evidence type="ECO:0000313" key="11">
    <source>
        <dbReference type="EMBL" id="KAL2478384.1"/>
    </source>
</evidence>
<keyword evidence="5 7" id="KW-0505">Motor protein</keyword>
<evidence type="ECO:0000256" key="7">
    <source>
        <dbReference type="PROSITE-ProRule" id="PRU00283"/>
    </source>
</evidence>
<dbReference type="PANTHER" id="PTHR47968">
    <property type="entry name" value="CENTROMERE PROTEIN E"/>
    <property type="match status" value="1"/>
</dbReference>
<dbReference type="SMART" id="SM00129">
    <property type="entry name" value="KISc"/>
    <property type="match status" value="1"/>
</dbReference>
<dbReference type="Proteomes" id="UP001604277">
    <property type="component" value="Unassembled WGS sequence"/>
</dbReference>
<dbReference type="Gene3D" id="3.40.850.10">
    <property type="entry name" value="Kinesin motor domain"/>
    <property type="match status" value="1"/>
</dbReference>
<dbReference type="GO" id="GO:0005524">
    <property type="term" value="F:ATP binding"/>
    <property type="evidence" value="ECO:0007669"/>
    <property type="project" value="UniProtKB-UniRule"/>
</dbReference>
<evidence type="ECO:0000313" key="12">
    <source>
        <dbReference type="Proteomes" id="UP001604277"/>
    </source>
</evidence>
<proteinExistence type="inferred from homology"/>
<evidence type="ECO:0000256" key="4">
    <source>
        <dbReference type="ARBA" id="ARBA00023054"/>
    </source>
</evidence>
<dbReference type="EMBL" id="JBFOLJ010000014">
    <property type="protein sequence ID" value="KAL2478384.1"/>
    <property type="molecule type" value="Genomic_DNA"/>
</dbReference>
<dbReference type="PROSITE" id="PS50067">
    <property type="entry name" value="KINESIN_MOTOR_2"/>
    <property type="match status" value="1"/>
</dbReference>
<evidence type="ECO:0000256" key="6">
    <source>
        <dbReference type="ARBA" id="ARBA00061495"/>
    </source>
</evidence>
<evidence type="ECO:0000256" key="2">
    <source>
        <dbReference type="ARBA" id="ARBA00022741"/>
    </source>
</evidence>
<evidence type="ECO:0000256" key="3">
    <source>
        <dbReference type="ARBA" id="ARBA00022840"/>
    </source>
</evidence>
<keyword evidence="2 7" id="KW-0547">Nucleotide-binding</keyword>
<evidence type="ECO:0000256" key="9">
    <source>
        <dbReference type="SAM" id="Coils"/>
    </source>
</evidence>
<dbReference type="InterPro" id="IPR019821">
    <property type="entry name" value="Kinesin_motor_CS"/>
</dbReference>
<evidence type="ECO:0000256" key="8">
    <source>
        <dbReference type="RuleBase" id="RU000394"/>
    </source>
</evidence>
<sequence length="403" mass="44406">MQDEKEEEIEFHFDRVFYQGSEQANIYEFLALPIVTGAVNGVNGAIVTYGQTGAGKTYSMEGPSIMDCDENKKGLLPRVVDGLFSAIRLSGEMTKYTINLSMVEIYMERVRDLFDLSKDNLLIKESRAQGIFVCGATDICISDSAEALRSLSIGIANRAVGETQMNMSSSRSHCVYIFTIQQELKKEKRSGKVILVDLAGSEKVEKTGAEGRVLEEAKTINKSLSALGNVINALTGSPQGRANHIPYRDSKLTRILQDAFGGNSQTALLCCCSPSPSNASESLSTLRFGARAKHIKALAHVSLREDEDTKSPGALPVIKDESCKRILEKLRQKMKAEDVELLEQLFVLEGIFFDPNSVEEVEAAYEDATSRTILSLQRSVEELIATVEELKEENKALKSQIRS</sequence>
<dbReference type="InterPro" id="IPR027417">
    <property type="entry name" value="P-loop_NTPase"/>
</dbReference>
<dbReference type="PANTHER" id="PTHR47968:SF17">
    <property type="entry name" value="KINESIN-LIKE PROTEIN"/>
    <property type="match status" value="1"/>
</dbReference>
<protein>
    <recommendedName>
        <fullName evidence="8">Kinesin-like protein</fullName>
    </recommendedName>
</protein>
<reference evidence="12" key="1">
    <citation type="submission" date="2024-07" db="EMBL/GenBank/DDBJ databases">
        <title>Two chromosome-level genome assemblies of Korean endemic species Abeliophyllum distichum and Forsythia ovata (Oleaceae).</title>
        <authorList>
            <person name="Jang H."/>
        </authorList>
    </citation>
    <scope>NUCLEOTIDE SEQUENCE [LARGE SCALE GENOMIC DNA]</scope>
</reference>
<keyword evidence="1 8" id="KW-0493">Microtubule</keyword>
<evidence type="ECO:0000259" key="10">
    <source>
        <dbReference type="PROSITE" id="PS50067"/>
    </source>
</evidence>
<keyword evidence="3 7" id="KW-0067">ATP-binding</keyword>
<dbReference type="InterPro" id="IPR036961">
    <property type="entry name" value="Kinesin_motor_dom_sf"/>
</dbReference>
<dbReference type="PRINTS" id="PR00380">
    <property type="entry name" value="KINESINHEAVY"/>
</dbReference>
<dbReference type="SUPFAM" id="SSF52540">
    <property type="entry name" value="P-loop containing nucleoside triphosphate hydrolases"/>
    <property type="match status" value="1"/>
</dbReference>
<organism evidence="11 12">
    <name type="scientific">Forsythia ovata</name>
    <dbReference type="NCBI Taxonomy" id="205694"/>
    <lineage>
        <taxon>Eukaryota</taxon>
        <taxon>Viridiplantae</taxon>
        <taxon>Streptophyta</taxon>
        <taxon>Embryophyta</taxon>
        <taxon>Tracheophyta</taxon>
        <taxon>Spermatophyta</taxon>
        <taxon>Magnoliopsida</taxon>
        <taxon>eudicotyledons</taxon>
        <taxon>Gunneridae</taxon>
        <taxon>Pentapetalae</taxon>
        <taxon>asterids</taxon>
        <taxon>lamiids</taxon>
        <taxon>Lamiales</taxon>
        <taxon>Oleaceae</taxon>
        <taxon>Forsythieae</taxon>
        <taxon>Forsythia</taxon>
    </lineage>
</organism>
<dbReference type="FunFam" id="3.40.850.10:FF:000114">
    <property type="entry name" value="Kinesin-like protein"/>
    <property type="match status" value="1"/>
</dbReference>
<evidence type="ECO:0000256" key="5">
    <source>
        <dbReference type="ARBA" id="ARBA00023175"/>
    </source>
</evidence>
<dbReference type="Pfam" id="PF00225">
    <property type="entry name" value="Kinesin"/>
    <property type="match status" value="1"/>
</dbReference>
<feature type="coiled-coil region" evidence="9">
    <location>
        <begin position="373"/>
        <end position="400"/>
    </location>
</feature>
<keyword evidence="4 9" id="KW-0175">Coiled coil</keyword>
<keyword evidence="12" id="KW-1185">Reference proteome</keyword>
<comment type="similarity">
    <text evidence="6">Belongs to the TRAFAC class myosin-kinesin ATPase superfamily. Kinesin family. KIN-1 subfamily.</text>
</comment>